<dbReference type="RefSeq" id="WP_262396270.1">
    <property type="nucleotide sequence ID" value="NZ_JACRTD010000014.1"/>
</dbReference>
<dbReference type="Proteomes" id="UP000623678">
    <property type="component" value="Unassembled WGS sequence"/>
</dbReference>
<dbReference type="InterPro" id="IPR025328">
    <property type="entry name" value="DUF4234"/>
</dbReference>
<reference evidence="3" key="1">
    <citation type="submission" date="2020-08" db="EMBL/GenBank/DDBJ databases">
        <title>Genome public.</title>
        <authorList>
            <person name="Liu C."/>
            <person name="Sun Q."/>
        </authorList>
    </citation>
    <scope>NUCLEOTIDE SEQUENCE</scope>
    <source>
        <strain evidence="3">NSJ-64</strain>
    </source>
</reference>
<proteinExistence type="predicted"/>
<keyword evidence="1" id="KW-1133">Transmembrane helix</keyword>
<feature type="transmembrane region" description="Helical" evidence="1">
    <location>
        <begin position="7"/>
        <end position="25"/>
    </location>
</feature>
<feature type="domain" description="DUF4234" evidence="2">
    <location>
        <begin position="6"/>
        <end position="43"/>
    </location>
</feature>
<evidence type="ECO:0000313" key="4">
    <source>
        <dbReference type="Proteomes" id="UP000623678"/>
    </source>
</evidence>
<name>A0A926ERV8_9FIRM</name>
<keyword evidence="1" id="KW-0472">Membrane</keyword>
<keyword evidence="1" id="KW-0812">Transmembrane</keyword>
<evidence type="ECO:0000313" key="3">
    <source>
        <dbReference type="EMBL" id="MBC8586551.1"/>
    </source>
</evidence>
<accession>A0A926ERV8</accession>
<gene>
    <name evidence="3" type="ORF">H8705_13275</name>
</gene>
<feature type="transmembrane region" description="Helical" evidence="1">
    <location>
        <begin position="45"/>
        <end position="65"/>
    </location>
</feature>
<dbReference type="EMBL" id="JACRTD010000014">
    <property type="protein sequence ID" value="MBC8586551.1"/>
    <property type="molecule type" value="Genomic_DNA"/>
</dbReference>
<dbReference type="Pfam" id="PF14018">
    <property type="entry name" value="DUF4234"/>
    <property type="match status" value="2"/>
</dbReference>
<keyword evidence="4" id="KW-1185">Reference proteome</keyword>
<evidence type="ECO:0000259" key="2">
    <source>
        <dbReference type="Pfam" id="PF14018"/>
    </source>
</evidence>
<dbReference type="AlphaFoldDB" id="A0A926ERV8"/>
<feature type="transmembrane region" description="Helical" evidence="1">
    <location>
        <begin position="86"/>
        <end position="105"/>
    </location>
</feature>
<comment type="caution">
    <text evidence="3">The sequence shown here is derived from an EMBL/GenBank/DDBJ whole genome shotgun (WGS) entry which is preliminary data.</text>
</comment>
<evidence type="ECO:0000256" key="1">
    <source>
        <dbReference type="SAM" id="Phobius"/>
    </source>
</evidence>
<sequence length="117" mass="13254">MYITNRSVATTIILSIVTCGIYYYVWMYQTSQEVNNTIGDTSENAGLEILFTIITCGIYGYYWLWKYNKKLFDLSLKMGKNTSDNSVVCLVLAIFGFSIVSQGIMQSQINFLAQPQA</sequence>
<organism evidence="3 4">
    <name type="scientific">Youxingia wuxianensis</name>
    <dbReference type="NCBI Taxonomy" id="2763678"/>
    <lineage>
        <taxon>Bacteria</taxon>
        <taxon>Bacillati</taxon>
        <taxon>Bacillota</taxon>
        <taxon>Clostridia</taxon>
        <taxon>Eubacteriales</taxon>
        <taxon>Oscillospiraceae</taxon>
        <taxon>Youxingia</taxon>
    </lineage>
</organism>
<protein>
    <submittedName>
        <fullName evidence="3">DUF4234 domain-containing protein</fullName>
    </submittedName>
</protein>
<feature type="domain" description="DUF4234" evidence="2">
    <location>
        <begin position="47"/>
        <end position="105"/>
    </location>
</feature>